<sequence length="76" mass="8941">MKQGSIYQKPFSDWHKKKAVINRRDRVHFNEREIWWTSVGVNVGYEIDGKGEYFARPVLVLKKVSTEKFIGLQITS</sequence>
<evidence type="ECO:0000313" key="1">
    <source>
        <dbReference type="EMBL" id="MYE38422.1"/>
    </source>
</evidence>
<protein>
    <recommendedName>
        <fullName evidence="3">Type II toxin-antitoxin system PemK/MazF family toxin</fullName>
    </recommendedName>
</protein>
<organism evidence="1 2">
    <name type="scientific">Candidatus Spechtbacteria bacterium SB0662_bin_43</name>
    <dbReference type="NCBI Taxonomy" id="2604897"/>
    <lineage>
        <taxon>Bacteria</taxon>
        <taxon>Candidatus Spechtiibacteriota</taxon>
    </lineage>
</organism>
<proteinExistence type="predicted"/>
<accession>A0A845DAA0</accession>
<dbReference type="EMBL" id="VXOY01000024">
    <property type="protein sequence ID" value="MYE38422.1"/>
    <property type="molecule type" value="Genomic_DNA"/>
</dbReference>
<gene>
    <name evidence="1" type="ORF">F4X82_02815</name>
</gene>
<reference evidence="1 2" key="1">
    <citation type="submission" date="2019-09" db="EMBL/GenBank/DDBJ databases">
        <title>Characterisation of the sponge microbiome using genome-centric metagenomics.</title>
        <authorList>
            <person name="Engelberts J.P."/>
            <person name="Robbins S.J."/>
            <person name="De Goeij J.M."/>
            <person name="Aranda M."/>
            <person name="Bell S.C."/>
            <person name="Webster N.S."/>
        </authorList>
    </citation>
    <scope>NUCLEOTIDE SEQUENCE [LARGE SCALE GENOMIC DNA]</scope>
    <source>
        <strain evidence="1">SB0662_bin_43</strain>
    </source>
</reference>
<evidence type="ECO:0000313" key="2">
    <source>
        <dbReference type="Proteomes" id="UP000449092"/>
    </source>
</evidence>
<name>A0A845DAA0_9BACT</name>
<dbReference type="Proteomes" id="UP000449092">
    <property type="component" value="Unassembled WGS sequence"/>
</dbReference>
<evidence type="ECO:0008006" key="3">
    <source>
        <dbReference type="Google" id="ProtNLM"/>
    </source>
</evidence>
<dbReference type="AlphaFoldDB" id="A0A845DAA0"/>
<comment type="caution">
    <text evidence="1">The sequence shown here is derived from an EMBL/GenBank/DDBJ whole genome shotgun (WGS) entry which is preliminary data.</text>
</comment>